<comment type="similarity">
    <text evidence="1">Belongs to the carbohydrate kinase PfkB family.</text>
</comment>
<dbReference type="Proteomes" id="UP000291483">
    <property type="component" value="Unassembled WGS sequence"/>
</dbReference>
<dbReference type="PANTHER" id="PTHR46566:SF5">
    <property type="entry name" value="1-PHOSPHOFRUCTOKINASE"/>
    <property type="match status" value="1"/>
</dbReference>
<evidence type="ECO:0000313" key="9">
    <source>
        <dbReference type="Proteomes" id="UP000291483"/>
    </source>
</evidence>
<protein>
    <recommendedName>
        <fullName evidence="7">Carbohydrate kinase PfkB domain-containing protein</fullName>
    </recommendedName>
</protein>
<evidence type="ECO:0000313" key="8">
    <source>
        <dbReference type="EMBL" id="RZU64271.1"/>
    </source>
</evidence>
<evidence type="ECO:0000256" key="2">
    <source>
        <dbReference type="ARBA" id="ARBA00022679"/>
    </source>
</evidence>
<proteinExistence type="inferred from homology"/>
<dbReference type="RefSeq" id="WP_130504802.1">
    <property type="nucleotide sequence ID" value="NZ_SHLC01000001.1"/>
</dbReference>
<dbReference type="AlphaFoldDB" id="A0A4Q8AJT3"/>
<accession>A0A4Q8AJT3</accession>
<dbReference type="InterPro" id="IPR011611">
    <property type="entry name" value="PfkB_dom"/>
</dbReference>
<sequence length="330" mass="33633">MILTVTPNAALDLTWWVDRIEPGATHRVPSGMARAGGKSLNVARVAHQQGAAVLAIATAGGTTGAELELELRASGLPHELVPVAASTRRSLALYDAGNDETSIFNEFGENHSDAEWRLLLDAVDAASLDASCLVGSGSLPPRSDAASYDSDDFYPTLVRMAAARGIPSVIDTSGSALLAAADAGATVLKPNREELIAATDIGDPIRAARSLIARGAGLVLLSLGSAGMIAVGSGDEYLSARLPEPLVGNPTGAGDAAVAAVASCFAEAASAEGLGAGTPGTEEILRRATAWSAAAVLMPLAGEISPLHAELAERLIIERHTIPHATESTP</sequence>
<comment type="caution">
    <text evidence="8">The sequence shown here is derived from an EMBL/GenBank/DDBJ whole genome shotgun (WGS) entry which is preliminary data.</text>
</comment>
<name>A0A4Q8AJT3_9MICO</name>
<gene>
    <name evidence="8" type="ORF">EV379_0565</name>
</gene>
<keyword evidence="9" id="KW-1185">Reference proteome</keyword>
<evidence type="ECO:0000256" key="1">
    <source>
        <dbReference type="ARBA" id="ARBA00010688"/>
    </source>
</evidence>
<keyword evidence="2 6" id="KW-0808">Transferase</keyword>
<dbReference type="InterPro" id="IPR017583">
    <property type="entry name" value="Tagatose/fructose_Pkinase"/>
</dbReference>
<keyword evidence="5" id="KW-0067">ATP-binding</keyword>
<dbReference type="PIRSF" id="PIRSF000535">
    <property type="entry name" value="1PFK/6PFK/LacC"/>
    <property type="match status" value="1"/>
</dbReference>
<evidence type="ECO:0000256" key="6">
    <source>
        <dbReference type="PIRNR" id="PIRNR000535"/>
    </source>
</evidence>
<dbReference type="GO" id="GO:0005524">
    <property type="term" value="F:ATP binding"/>
    <property type="evidence" value="ECO:0007669"/>
    <property type="project" value="UniProtKB-KW"/>
</dbReference>
<keyword evidence="4" id="KW-0418">Kinase</keyword>
<keyword evidence="3" id="KW-0547">Nucleotide-binding</keyword>
<feature type="domain" description="Carbohydrate kinase PfkB" evidence="7">
    <location>
        <begin position="17"/>
        <end position="301"/>
    </location>
</feature>
<dbReference type="GO" id="GO:0008443">
    <property type="term" value="F:phosphofructokinase activity"/>
    <property type="evidence" value="ECO:0007669"/>
    <property type="project" value="TreeGrafter"/>
</dbReference>
<evidence type="ECO:0000256" key="5">
    <source>
        <dbReference type="ARBA" id="ARBA00022840"/>
    </source>
</evidence>
<evidence type="ECO:0000256" key="4">
    <source>
        <dbReference type="ARBA" id="ARBA00022777"/>
    </source>
</evidence>
<dbReference type="GO" id="GO:0005829">
    <property type="term" value="C:cytosol"/>
    <property type="evidence" value="ECO:0007669"/>
    <property type="project" value="TreeGrafter"/>
</dbReference>
<reference evidence="8 9" key="1">
    <citation type="submission" date="2019-02" db="EMBL/GenBank/DDBJ databases">
        <title>Sequencing the genomes of 1000 actinobacteria strains.</title>
        <authorList>
            <person name="Klenk H.-P."/>
        </authorList>
    </citation>
    <scope>NUCLEOTIDE SEQUENCE [LARGE SCALE GENOMIC DNA]</scope>
    <source>
        <strain evidence="8 9">DSM 18319</strain>
    </source>
</reference>
<dbReference type="OrthoDB" id="9801219at2"/>
<evidence type="ECO:0000259" key="7">
    <source>
        <dbReference type="Pfam" id="PF00294"/>
    </source>
</evidence>
<dbReference type="InterPro" id="IPR029056">
    <property type="entry name" value="Ribokinase-like"/>
</dbReference>
<dbReference type="Pfam" id="PF00294">
    <property type="entry name" value="PfkB"/>
    <property type="match status" value="1"/>
</dbReference>
<evidence type="ECO:0000256" key="3">
    <source>
        <dbReference type="ARBA" id="ARBA00022741"/>
    </source>
</evidence>
<dbReference type="PANTHER" id="PTHR46566">
    <property type="entry name" value="1-PHOSPHOFRUCTOKINASE-RELATED"/>
    <property type="match status" value="1"/>
</dbReference>
<dbReference type="SUPFAM" id="SSF53613">
    <property type="entry name" value="Ribokinase-like"/>
    <property type="match status" value="1"/>
</dbReference>
<dbReference type="EMBL" id="SHLC01000001">
    <property type="protein sequence ID" value="RZU64271.1"/>
    <property type="molecule type" value="Genomic_DNA"/>
</dbReference>
<organism evidence="8 9">
    <name type="scientific">Microterricola gilva</name>
    <dbReference type="NCBI Taxonomy" id="393267"/>
    <lineage>
        <taxon>Bacteria</taxon>
        <taxon>Bacillati</taxon>
        <taxon>Actinomycetota</taxon>
        <taxon>Actinomycetes</taxon>
        <taxon>Micrococcales</taxon>
        <taxon>Microbacteriaceae</taxon>
        <taxon>Microterricola</taxon>
    </lineage>
</organism>
<dbReference type="Gene3D" id="3.40.1190.20">
    <property type="match status" value="1"/>
</dbReference>